<organism evidence="3 4">
    <name type="scientific">Platanthera guangdongensis</name>
    <dbReference type="NCBI Taxonomy" id="2320717"/>
    <lineage>
        <taxon>Eukaryota</taxon>
        <taxon>Viridiplantae</taxon>
        <taxon>Streptophyta</taxon>
        <taxon>Embryophyta</taxon>
        <taxon>Tracheophyta</taxon>
        <taxon>Spermatophyta</taxon>
        <taxon>Magnoliopsida</taxon>
        <taxon>Liliopsida</taxon>
        <taxon>Asparagales</taxon>
        <taxon>Orchidaceae</taxon>
        <taxon>Orchidoideae</taxon>
        <taxon>Orchideae</taxon>
        <taxon>Orchidinae</taxon>
        <taxon>Platanthera</taxon>
    </lineage>
</organism>
<keyword evidence="4" id="KW-1185">Reference proteome</keyword>
<name>A0ABR2LN12_9ASPA</name>
<evidence type="ECO:0000256" key="2">
    <source>
        <dbReference type="SAM" id="Phobius"/>
    </source>
</evidence>
<dbReference type="Proteomes" id="UP001412067">
    <property type="component" value="Unassembled WGS sequence"/>
</dbReference>
<sequence length="415" mass="47228">MDILKGTDLFLCFRELKLSASYFKALFVWAFRCSILGKRLRKEGKQINLRWRLLRFHPPALRNAPKSLVWSSHLPPPWLKMRSFKVEHYSKLSEDLKQKEGVKDLVQISIHALALVGELGLGDQPQQLFERSLQDTHSPHIDKKNHLLKTKKNPADELLLIEKVLILENRVLLKNCLGETEVSEKCCKCLFVFLVVQNGMHQISMTGDSCTICEVLDKNNLKNSYNIDDSAEISTNYSFHYFNTHMASTFTDHSPHNYGSVRTSFTDACRPSFPRPLELKQAAARFTCGETTSRRLNSQTAAKPPENTARQRPLLKNPTSAPDRHCSIRKRKEMPHEIEHLEEAISSINSAIKGSLMASTISSLWMIFLILSSVGFLPHLVFGRGGFSVELIHRDSPKSPHYPRSTAFARLFSCI</sequence>
<evidence type="ECO:0000313" key="4">
    <source>
        <dbReference type="Proteomes" id="UP001412067"/>
    </source>
</evidence>
<keyword evidence="2" id="KW-0472">Membrane</keyword>
<evidence type="ECO:0000313" key="3">
    <source>
        <dbReference type="EMBL" id="KAK8945722.1"/>
    </source>
</evidence>
<protein>
    <submittedName>
        <fullName evidence="3">Uncharacterized protein</fullName>
    </submittedName>
</protein>
<keyword evidence="2" id="KW-1133">Transmembrane helix</keyword>
<feature type="compositionally biased region" description="Polar residues" evidence="1">
    <location>
        <begin position="290"/>
        <end position="301"/>
    </location>
</feature>
<comment type="caution">
    <text evidence="3">The sequence shown here is derived from an EMBL/GenBank/DDBJ whole genome shotgun (WGS) entry which is preliminary data.</text>
</comment>
<reference evidence="3 4" key="1">
    <citation type="journal article" date="2022" name="Nat. Plants">
        <title>Genomes of leafy and leafless Platanthera orchids illuminate the evolution of mycoheterotrophy.</title>
        <authorList>
            <person name="Li M.H."/>
            <person name="Liu K.W."/>
            <person name="Li Z."/>
            <person name="Lu H.C."/>
            <person name="Ye Q.L."/>
            <person name="Zhang D."/>
            <person name="Wang J.Y."/>
            <person name="Li Y.F."/>
            <person name="Zhong Z.M."/>
            <person name="Liu X."/>
            <person name="Yu X."/>
            <person name="Liu D.K."/>
            <person name="Tu X.D."/>
            <person name="Liu B."/>
            <person name="Hao Y."/>
            <person name="Liao X.Y."/>
            <person name="Jiang Y.T."/>
            <person name="Sun W.H."/>
            <person name="Chen J."/>
            <person name="Chen Y.Q."/>
            <person name="Ai Y."/>
            <person name="Zhai J.W."/>
            <person name="Wu S.S."/>
            <person name="Zhou Z."/>
            <person name="Hsiao Y.Y."/>
            <person name="Wu W.L."/>
            <person name="Chen Y.Y."/>
            <person name="Lin Y.F."/>
            <person name="Hsu J.L."/>
            <person name="Li C.Y."/>
            <person name="Wang Z.W."/>
            <person name="Zhao X."/>
            <person name="Zhong W.Y."/>
            <person name="Ma X.K."/>
            <person name="Ma L."/>
            <person name="Huang J."/>
            <person name="Chen G.Z."/>
            <person name="Huang M.Z."/>
            <person name="Huang L."/>
            <person name="Peng D.H."/>
            <person name="Luo Y.B."/>
            <person name="Zou S.Q."/>
            <person name="Chen S.P."/>
            <person name="Lan S."/>
            <person name="Tsai W.C."/>
            <person name="Van de Peer Y."/>
            <person name="Liu Z.J."/>
        </authorList>
    </citation>
    <scope>NUCLEOTIDE SEQUENCE [LARGE SCALE GENOMIC DNA]</scope>
    <source>
        <strain evidence="3">Lor288</strain>
    </source>
</reference>
<dbReference type="EMBL" id="JBBWWR010000017">
    <property type="protein sequence ID" value="KAK8945722.1"/>
    <property type="molecule type" value="Genomic_DNA"/>
</dbReference>
<feature type="region of interest" description="Disordered" evidence="1">
    <location>
        <begin position="290"/>
        <end position="325"/>
    </location>
</feature>
<keyword evidence="2" id="KW-0812">Transmembrane</keyword>
<proteinExistence type="predicted"/>
<evidence type="ECO:0000256" key="1">
    <source>
        <dbReference type="SAM" id="MobiDB-lite"/>
    </source>
</evidence>
<feature type="transmembrane region" description="Helical" evidence="2">
    <location>
        <begin position="363"/>
        <end position="382"/>
    </location>
</feature>
<accession>A0ABR2LN12</accession>
<gene>
    <name evidence="3" type="ORF">KSP40_PGU000721</name>
</gene>